<protein>
    <submittedName>
        <fullName evidence="1">Uncharacterized protein</fullName>
    </submittedName>
</protein>
<accession>A0A6M3IHV3</accession>
<name>A0A6M3IHV3_9ZZZZ</name>
<reference evidence="1" key="1">
    <citation type="submission" date="2020-03" db="EMBL/GenBank/DDBJ databases">
        <title>The deep terrestrial virosphere.</title>
        <authorList>
            <person name="Holmfeldt K."/>
            <person name="Nilsson E."/>
            <person name="Simone D."/>
            <person name="Lopez-Fernandez M."/>
            <person name="Wu X."/>
            <person name="de Brujin I."/>
            <person name="Lundin D."/>
            <person name="Andersson A."/>
            <person name="Bertilsson S."/>
            <person name="Dopson M."/>
        </authorList>
    </citation>
    <scope>NUCLEOTIDE SEQUENCE</scope>
    <source>
        <strain evidence="2">MM415A03120</strain>
        <strain evidence="1">MM415B01811</strain>
    </source>
</reference>
<dbReference type="AlphaFoldDB" id="A0A6M3IHV3"/>
<dbReference type="EMBL" id="MT141886">
    <property type="protein sequence ID" value="QJA71615.1"/>
    <property type="molecule type" value="Genomic_DNA"/>
</dbReference>
<proteinExistence type="predicted"/>
<gene>
    <name evidence="2" type="ORF">MM415A03120_0005</name>
    <name evidence="1" type="ORF">MM415B01811_0009</name>
</gene>
<evidence type="ECO:0000313" key="1">
    <source>
        <dbReference type="EMBL" id="QJA56657.1"/>
    </source>
</evidence>
<sequence>MTIKINERFEIERDPMQWVLIEKRYGTTKDFKRTETTYRSYYYQVSILCHDLIEKCPDQASDLREVVATCPGADHHRRVKS</sequence>
<organism evidence="1">
    <name type="scientific">viral metagenome</name>
    <dbReference type="NCBI Taxonomy" id="1070528"/>
    <lineage>
        <taxon>unclassified sequences</taxon>
        <taxon>metagenomes</taxon>
        <taxon>organismal metagenomes</taxon>
    </lineage>
</organism>
<evidence type="ECO:0000313" key="2">
    <source>
        <dbReference type="EMBL" id="QJA71615.1"/>
    </source>
</evidence>
<dbReference type="EMBL" id="MT141232">
    <property type="protein sequence ID" value="QJA56657.1"/>
    <property type="molecule type" value="Genomic_DNA"/>
</dbReference>